<keyword evidence="2" id="KW-0677">Repeat</keyword>
<dbReference type="PROSITE" id="PS51820">
    <property type="entry name" value="PA14"/>
    <property type="match status" value="1"/>
</dbReference>
<dbReference type="InterPro" id="IPR018391">
    <property type="entry name" value="PQQ_b-propeller_rpt"/>
</dbReference>
<gene>
    <name evidence="7" type="ORF">ID616_01040</name>
</gene>
<dbReference type="InterPro" id="IPR002035">
    <property type="entry name" value="VWF_A"/>
</dbReference>
<sequence length="6216" mass="633838">MSSVVAIVKSIVGQVIAVSPEGIRRVLIEGDRLLAGEEVLTGPGGAVTLELADGRLLDLGRDSQWSADAPDSSTDLSQATAQAAPSVEELQQAIAAGVDPTTELEATAAGPSAAGGGALGGGHSFVMLEETAGRVDATVGFPTQGLGFAGALDSEEVGLLDTTSNNQVTTPTTGTNVATDLILGATPSISEAGGVIVYTATVGQAPTTNLIVTLSNGAVIVIPAGQTSGSVNVVVPANDTPYIDGGQISATVTGTTGGNGLTVTVPQAPAVTQVTDTIDTTTATLTANPSVTEGGVITYTVTLSNPAQTPVTVTLSNGQTITVEAGKTQGSVDFQTPANDVYNNGSTVSTTITGASGGNFEQLTPNPTPAQTTINDSVDNTTATLTASPSVTEGGVITYTVTLSNPAQTPVTVTLSNGQIITVEAGKTQGSVDFQTPANDVYNNGSTVSTTITGATGGNFEQLTPNPTPAQTTINDSVDTTTATLTASPSVTEGGVITYTVTLSNPAQTPVTVTLSNGQTITVEAGKTQGSVDFQTPANDVYNNGSTVSTTITGASGGNFEQLTPNPTPAQTTINDSVDNTTATLTASPSVTEGGVITYTVTLSNPAQTPVTVTLSNGQIITVEAGKTQGSVDFQTPANDVYNNGSTVSTTITGATGGNFEQLTPNPTPAQTTINDSVDNTTATLTASPSVTEGGVITYTVTLSNPAQTPVTVTLSNGQTITVEAGKTQGSVDFQTPANDVYNNGSTVSTTITGATGGNFEQLTPNPTPAQTTINDSVDTTTATLTASPSVTEGGVITYTVTLSNPAQTPVTVTLSNGQTITVEAGKTQGSVDFQTPANDVYNNGSTVSTTITGASGGNFEQLTPNPTTALTTINDSVDTTTATLTANPSVTEGGVITYTVTLSNPAQTPVTVTLSNGQTITVEAGKTQGSVDFQTPTNDVYNNGSTVSVTIENATGGNFEQLTPNPTPAQTTINDSVDATTATLTANPSVTEGGVITYTVTLSNPAQTPVTVTLSNGQTITVEAGKTQGSVDFQTPANDVYNNGSTVSVTIENATGGNFEQLTPNPTPAQTTINDSVDTTTATLTANPSVTEGGVITYTVTLSNPAQTPVTVTLSNGQTITVEAGKTQGSVDFQTPANDVYNNGSTVSVTIENATGGNFEQLTPNPTPASTVINDSVDTVTVSIVSNGNVTEAQQPSFTVKVSQALDRPLTVTLSNGDTVTIEAGKTEVEYKTPAQGDDVYHDAGSITLSVTDATVPGATFENLALGGPATVEISDTISEVVAKLTATPSVTEGGEITYTITLTNKDGLPINNHGALTFTLSDGKTVITVPANGTSGSITVTAPDNVYVGSNTPVVQSIATVAGADVGKFEQLTLDKTPVSTTVTDEPGTPGNPGGNNEGDLVKVTITADQTSVAENVKPTFTVHINQPLEHDLVVTLSNNATVTIKAGETSAPYEHAAQGDDVYQDAGEITLGIKSAVDATGAAFENLQLGGDASVKVTDTIDEVVAKLTATPSVTEGGEITYTITLTNKDGLPINNHSELYFKLTDGTTVVVAANSTTGSATVTAPDNVYVGTNQPVVNAIDAVSGADAWKFENLNLDKTPVSTQVTDEPGTPGNEGDLVKVTITADQTSVAENVKPTFTVHINQPLDHDLVVTLSNNATVTIKAGEISAPYTHDAQGDDVYNDSGEISLGIKSAVDATGATFENLELGGAATVQVTDTTDEVVAKLTATPSVTEGGEITYTITLTNKDGLPINNHGALNFTLSDGKTVITVPANGTSGSITVTAPDNVYVGSNTPVVQSIATVAGADVGKFEQLTLDKTPVSTTVTDEPGTPGNPGGNNEGDLVKVTITADQTSVAENVKPTFTVHINTALAHDLVVTLSNNATVTIKAGETSALYEHAAQGDDVYLDGGEISLGIKSAVDVDGRTFENLELGGDASVKVTDTIDEVVAKLTASQSVTEGGEITYTITLTNKDGLPINNHSELYFKLTDGTTVIVPANSTTGSATATAPDNVYVGANEPVVNAIDAVSGADAWKFENLNLDKTPVSTQVTDEPGTPGNEGDIVKVTITADQTSVAENVKPTFTVHINTALAHDLVVTLSNNAVVTIKAGQTSSEPYAHDAQGDDVYQDAGEITLGIKSAVDATGAAFENLQLGGDASVKVTDTIDEVVAKLTASQSVTEGGEITYTITLTNKDGLPINNHSELYFKLTDGTTVIVPANSTTGSATATAPDNVYVGANEPVVNAIDAVSGADAWKFENLNLDKTPVSTQVTDEPGTPGNEGDIVKVTITADQTSVAENVKPTFTVHINTALAHDLVVTLSNNAVVTIKAGQTSSEPYAHDAQGDDVYQDAGEITLGIKSAVDATGAAFENLQLGGDASVKVTDTIDEVVAKLTASQSVTEGGEITYTITLTNKDGLPINNHSELYFKLTDGTTVIVPANSTTGSATATAPDNVYVGANEPVVNAIDAVSGADAWKFENLNLDKTPVSTQVTDEPGTPGNEGDIVKVTITADQTSVAENVKPTFTVHINTALAHDLVVTLSNNAVVTIKAGQTSSEPYAHDAQGDDVYQDAGEITLGIKSAVDATGAAFENLQLGGDASVKVTDTIDEVVAKLTASQSVTEGGEITYTITLTNKDGLPINNHSELYFKLTDGTTVIVPANSTTGSATATAPDNVYVGANEPVVNAIDAVSGADAWKFENLTLDKTEVSTSVTDEPSGQGDLVKVSITPVTDTVNEATAPTFKLTLNQAIDKPLTVLLSTGETVVFAAGETTKTISAPAQGDDVFIDKGQITVSIDKATVTGAPLENLQIGDPATVNVTDTISKVTAVLSVDNTAVVEGGKITYTVTLISEDTKLPVTGHGGVTVTLTGGTQVTINPGSATGTVEITAPNDLYAGGQDAITKSITGIEVTGDTKFENLVTDKTPVTTTVSDEPNGSDNLVKVSITPVTDTVNEATAPTFKLTLNQAIDKPLTVLLSTGETVVFAAGETTKTISAPAQGDDVFVDKGTITVSIDKATVTGAPLENLQIGDPATVNVTDTISKVTAVLSVDNTAVVEGGKITYTVTLISEDTKLPVTGHGGVTVTLTGGTQVTINPGSATGTVEITAPNDLYAGGQDAITKSITGIEVTGDTKFENLVTDKTPVTTTISDEPNGNDNLVKVSITPVTDTVNEATAPTFKLTLNQAIDKPLTVLLSTGETVVFAAGETTKTVSAPAQGDDVFIDKGQITVSIDKATVTGAPLENLQIGTPATVQVTDTISKVTAVLSVDNTAVVEGGKITYTVTLISEDTKLPVTGHGGVTVTLTGGTQVTINPGSATGTVEITAPNDLYAGGQDAITKSITGIEVTGDTKFENLVTDKTPVTTTVSDEPNGNDNLVKVSITPVTESVNEATAPTFNVTLNQALDKALTVVLSTGETVVFAAGETTKTISAPAQGDDVFVDKGTITVSIDKATVTGAPLENLQIGDPATVNVTDTISKVTAVLSVDNTAVVEGGKITYTVTLISEDTKLPVTGHGGVTVTLTGGTQVTINPGSATGTVEITAPNDLYAGGQDAITKSITGIEVTGDTKFENLVTDKTPVTTTVSDEPNGNDNLVKVSITPVTESVNEATAPTFNVTLNQALDKALTVVLSTGETVVFAAGETTKTISAPAQGDDVFVDKGTITVSIDKATVTGAPLENLQIGDPATVNVTDTISKVTAVLSVDNTAVVEGGKITYTVTLISEDTKLPVTGHGGVTVTLTGGTVVTIPAGSASGTAFVTAPNDLYAGGQPAITKSITDISVSGDTKFENLVTDKTPVTTTVSDEPNGSDNLVKVSITPVTESVNEATAPTFKVTLNQAIDKPLTVLLSTGETVVFAAGETTKTISAPAQGDDVFVDKGTITVSIDKATVTGAPLENLQIGTPATVQVTDTISKVTAVLSVDNTAVVEGGKITYTVTLISEDTKLPVTGHGGVTVTLTGGTVVTIPAGSASGTAFVTAPNDLYAGGQPAITKSITDISVTGDTKFENLVTDKTPVTTTVSDEPNGAGNLVKVSITPVTESVNEATAPTFKVTLNQAIDKPLTVLLSTGETVVFAAGETTKTISAPAQGDDVFVDKGTITVSIDKATVTGAPLENLQIGDPATVNVTDTISKVTAVLSVDNTAVVEGGKITYTVTLISEDTKLPVTGHGGVTVTLTGGTVVTIPAGSASGTAFVTAPNDLYAGGQPAITKSITDISVSGDTKFENLVTDKTPVTTTVSDEPNGNDNLVKVSITPVTESVNEATAPTFNVTLNQALDKALTVVLSTGETVVFAAGETTKTVSAPAQGDDVFIDKGQITVSIDKATVTGAPLENLQIGTPATVQVTDTISKVTAVLSVDNTAVVEGGKITYTVTLISEDTKLPVTGHGGVTVTLTGGTVVTIPAGSASGTAFVTAPNDLFTGGQPAITKSITDISVTGDTKFENLVTDKTPVTTTVSDEPNGAGNLVKVSITPVTDTVNEATAPTFKVTLNQAIDKPLTVLLSTGETVVFAAGETTKTISAPAQGDDVFIDKGQITVSIDKATVTGAPLENLQIGTPATVQVTDTISKVTAVLSVDNTAVVEGGKITYTVTLISEDTKLPVTGHGGVTVTLTGGTVVTIPAGSASGTAFVTAPNDLYAGGQPAITKSITDISVTGDTKFENLVTDKTPVTTTVSDEPNGAGNLVKVSITPVTDTVNEATAPTFKLTLNQAIDKPLTVLLSTGETVVFAAGETTKTISAPAQGDDVFIDKGQITVSIDKATVTGAPLENLQIGDPATVNVTDTISKVTAVLSVDNTAVVEGGKITYTVTLISEDTKLPVTGHGGVTVTLTGGTVVTIPAGSASGTAFVTAPNDLYAGGQPAITKSITDISVSGDTKFENLVTDKTPVTTTVSDEPNGSDNLVKVSITPVTESVNEATAPTFKVTLNQAIDKPLTVLLSTGETVVFAAGETTKTISAPAQGDDVFVDKGTITVSIDKATVTGAPLENLQIGTPATVQVTDTISKVTAVLSVDNTAVVEGGKITYTVTLISEDTKLPVTGHGGVTVTLTGGTQVTINPGSATGTFSINAPDDVYTGGQDTITKSITGIAVAGDKVFENLVAGTNSVSTTVSDEPSGQGDIAKVSITGTTSLTEGETGAYTLTLTHASKAEVTITLSYSGTAKNGEDFTGVTTVKIPANSTGTTFNIATIDDKLVEGTENFVVKIETATGGNFENLQVDSSKSSVTTTILDNDNLPVSPGGAVFGVEDTDYVFAWSDFKVTDADGNTGLSVTITSIPGAGNLQFFNGTAWVNVTVGQVVSQADIIAKNLKFVPLLNQSGSDNYGGNGVGNQKADYAQFKYKPNDGTNLGTEVTMKVDISPVADKPTLSFGSADIDSKGLTKEVWTSLKGLGTGGNGITGEDLKTVFANSGNANSSSTTTNVQSDGSVTAGTGSKTSGLIYLEAGKTYTFSGTADDSFVVTIGGKTVVTATWGAGGQVSGTFTPNTSGYYPIEVYHANQSGPGSYDLNIQVGSGAVTDLSSSNIKMYQNVTEMANAGLGVSDLHTVNGQSYYDGYKLNEGPEGGSVKLVGINTALTDTDRSETLNVSLSGIPKGTVLSDGAGHTVTVGSAPVDVTGWKLSGLTLTPPTYYKGSFDITVTSTATESLGGSAITTGNIPVTVYGATYKASVGTSGNDTLTGSEGNDIIVADVSGLNVVAGKNYNIAFIVDSSGSMTDASIAAAKAQLASVFATLKASLGSDTSGTVNIFLVDFDTQVNKNVAVNLADLNALNDLQAVLKSMQGGDDGGGTNYEDAFKTTANFFKSTVAISNTGAENLTYFITDGKPTYYQRNEVTDKRLWTGGKTLDEVVNVNNYKAGGTFSEWADSTHKVDISSAGVVKVSTYGYNWWGSWGVTSTETVGTIHAQGDGTYEFSSLGGTGRGTSSNWSDSASNTTDSFTLLGGSTTLQGLSKVQAIGLNDDVSLSDLKPYDSAGKPQTNIDPSNLASAILGHTEATLPGADSIDGGNGNDIIFGDLITLNGVVSEGYQALQTYVAQKSGVEASAVTTSNVHQYITEHYTEFDISGANDGKDFLSGGNGNDILFGQGGNDTLDGGRGNDILLGGTGNDTLIGGHGDDILIGGSGADTFVWKAGDYGNDVIKDFKVGEKDKIDLSDLLQGEKGSTIDNYLKLTTVEGTTTLQVSSEGKLNAAGGIANADVTIKLEGVNWSNTTINSLISGADPTIIIHNKDS</sequence>
<evidence type="ECO:0000259" key="5">
    <source>
        <dbReference type="PROSITE" id="PS50234"/>
    </source>
</evidence>
<keyword evidence="3" id="KW-0106">Calcium</keyword>
<dbReference type="Gene3D" id="2.60.40.2030">
    <property type="match status" value="1"/>
</dbReference>
<dbReference type="Pfam" id="PF00092">
    <property type="entry name" value="VWA"/>
    <property type="match status" value="1"/>
</dbReference>
<feature type="region of interest" description="Disordered" evidence="4">
    <location>
        <begin position="62"/>
        <end position="84"/>
    </location>
</feature>
<dbReference type="InterPro" id="IPR003644">
    <property type="entry name" value="Calx_beta"/>
</dbReference>
<dbReference type="SUPFAM" id="SSF141072">
    <property type="entry name" value="CalX-like"/>
    <property type="match status" value="11"/>
</dbReference>
<dbReference type="InterPro" id="IPR036465">
    <property type="entry name" value="vWFA_dom_sf"/>
</dbReference>
<protein>
    <submittedName>
        <fullName evidence="7">Retention module-containing protein</fullName>
    </submittedName>
</protein>
<dbReference type="PRINTS" id="PR00313">
    <property type="entry name" value="CABNDNGRPT"/>
</dbReference>
<feature type="compositionally biased region" description="Polar residues" evidence="4">
    <location>
        <begin position="5410"/>
        <end position="5419"/>
    </location>
</feature>
<feature type="domain" description="PA14" evidence="6">
    <location>
        <begin position="5363"/>
        <end position="5511"/>
    </location>
</feature>
<dbReference type="SUPFAM" id="SSF53300">
    <property type="entry name" value="vWA-like"/>
    <property type="match status" value="1"/>
</dbReference>
<dbReference type="PROSITE" id="PS00330">
    <property type="entry name" value="HEMOLYSIN_CALCIUM"/>
    <property type="match status" value="3"/>
</dbReference>
<dbReference type="SMART" id="SM00237">
    <property type="entry name" value="Calx_beta"/>
    <property type="match status" value="1"/>
</dbReference>
<dbReference type="SMART" id="SM00564">
    <property type="entry name" value="PQQ"/>
    <property type="match status" value="5"/>
</dbReference>
<feature type="domain" description="VWFA" evidence="5">
    <location>
        <begin position="5690"/>
        <end position="5864"/>
    </location>
</feature>
<accession>A0ABD7BDB0</accession>
<dbReference type="InterPro" id="IPR018511">
    <property type="entry name" value="Hemolysin-typ_Ca-bd_CS"/>
</dbReference>
<dbReference type="InterPro" id="IPR047777">
    <property type="entry name" value="LapA-like_RM"/>
</dbReference>
<dbReference type="Pfam" id="PF20579">
    <property type="entry name" value="LapA"/>
    <property type="match status" value="47"/>
</dbReference>
<organism evidence="7 8">
    <name type="scientific">Pseudomonas putida</name>
    <name type="common">Arthrobacter siderocapsulatus</name>
    <dbReference type="NCBI Taxonomy" id="303"/>
    <lineage>
        <taxon>Bacteria</taxon>
        <taxon>Pseudomonadati</taxon>
        <taxon>Pseudomonadota</taxon>
        <taxon>Gammaproteobacteria</taxon>
        <taxon>Pseudomonadales</taxon>
        <taxon>Pseudomonadaceae</taxon>
        <taxon>Pseudomonas</taxon>
    </lineage>
</organism>
<dbReference type="RefSeq" id="WP_191087144.1">
    <property type="nucleotide sequence ID" value="NZ_CP061723.1"/>
</dbReference>
<feature type="compositionally biased region" description="Polar residues" evidence="4">
    <location>
        <begin position="63"/>
        <end position="83"/>
    </location>
</feature>
<evidence type="ECO:0000256" key="3">
    <source>
        <dbReference type="ARBA" id="ARBA00022837"/>
    </source>
</evidence>
<dbReference type="InterPro" id="IPR011049">
    <property type="entry name" value="Serralysin-like_metalloprot_C"/>
</dbReference>
<feature type="region of interest" description="Disordered" evidence="4">
    <location>
        <begin position="1825"/>
        <end position="1845"/>
    </location>
</feature>
<dbReference type="Pfam" id="PF00353">
    <property type="entry name" value="HemolysinCabind"/>
    <property type="match status" value="3"/>
</dbReference>
<dbReference type="CDD" id="cd00198">
    <property type="entry name" value="vWFA"/>
    <property type="match status" value="1"/>
</dbReference>
<dbReference type="EMBL" id="CP061723">
    <property type="protein sequence ID" value="QOC98335.1"/>
    <property type="molecule type" value="Genomic_DNA"/>
</dbReference>
<dbReference type="Proteomes" id="UP000516786">
    <property type="component" value="Chromosome"/>
</dbReference>
<name>A0ABD7BDB0_PSEPU</name>
<dbReference type="PROSITE" id="PS50234">
    <property type="entry name" value="VWFA"/>
    <property type="match status" value="1"/>
</dbReference>
<dbReference type="InterPro" id="IPR037524">
    <property type="entry name" value="PA14/GLEYA"/>
</dbReference>
<dbReference type="InterPro" id="IPR019960">
    <property type="entry name" value="T1SS_VCA0849"/>
</dbReference>
<dbReference type="SUPFAM" id="SSF51120">
    <property type="entry name" value="beta-Roll"/>
    <property type="match status" value="1"/>
</dbReference>
<dbReference type="NCBIfam" id="TIGR03661">
    <property type="entry name" value="T1SS_VCA0849"/>
    <property type="match status" value="1"/>
</dbReference>
<dbReference type="Gene3D" id="3.40.50.410">
    <property type="entry name" value="von Willebrand factor, type A domain"/>
    <property type="match status" value="1"/>
</dbReference>
<proteinExistence type="predicted"/>
<feature type="region of interest" description="Disordered" evidence="4">
    <location>
        <begin position="5398"/>
        <end position="5419"/>
    </location>
</feature>
<evidence type="ECO:0000259" key="6">
    <source>
        <dbReference type="PROSITE" id="PS51820"/>
    </source>
</evidence>
<keyword evidence="1" id="KW-0732">Signal</keyword>
<dbReference type="InterPro" id="IPR046779">
    <property type="entry name" value="LapA_adhesin_dom"/>
</dbReference>
<dbReference type="NCBIfam" id="NF033682">
    <property type="entry name" value="retention_LapA"/>
    <property type="match status" value="1"/>
</dbReference>
<dbReference type="InterPro" id="IPR001343">
    <property type="entry name" value="Hemolysn_Ca-bd"/>
</dbReference>
<evidence type="ECO:0000256" key="2">
    <source>
        <dbReference type="ARBA" id="ARBA00022737"/>
    </source>
</evidence>
<feature type="compositionally biased region" description="Low complexity" evidence="4">
    <location>
        <begin position="5398"/>
        <end position="5409"/>
    </location>
</feature>
<dbReference type="SMART" id="SM00327">
    <property type="entry name" value="VWA"/>
    <property type="match status" value="1"/>
</dbReference>
<feature type="region of interest" description="Disordered" evidence="4">
    <location>
        <begin position="1381"/>
        <end position="1401"/>
    </location>
</feature>
<dbReference type="InterPro" id="IPR038081">
    <property type="entry name" value="CalX-like_sf"/>
</dbReference>
<evidence type="ECO:0000256" key="4">
    <source>
        <dbReference type="SAM" id="MobiDB-lite"/>
    </source>
</evidence>
<evidence type="ECO:0000256" key="1">
    <source>
        <dbReference type="ARBA" id="ARBA00022729"/>
    </source>
</evidence>
<evidence type="ECO:0000313" key="7">
    <source>
        <dbReference type="EMBL" id="QOC98335.1"/>
    </source>
</evidence>
<evidence type="ECO:0000313" key="8">
    <source>
        <dbReference type="Proteomes" id="UP000516786"/>
    </source>
</evidence>
<reference evidence="7 8" key="1">
    <citation type="submission" date="2020-09" db="EMBL/GenBank/DDBJ databases">
        <title>Co-existence of a novel multidrug-resistance efflux pump with carbapenem resistance gene blaVIM-2 in one megaplasmid in Pseudomonas putida.</title>
        <authorList>
            <person name="Peng K."/>
            <person name="Li R."/>
        </authorList>
    </citation>
    <scope>NUCLEOTIDE SEQUENCE [LARGE SCALE GENOMIC DNA]</scope>
    <source>
        <strain evidence="7 8">ZXPA-20</strain>
    </source>
</reference>